<dbReference type="GO" id="GO:0046394">
    <property type="term" value="P:carboxylic acid biosynthetic process"/>
    <property type="evidence" value="ECO:0007669"/>
    <property type="project" value="UniProtKB-ARBA"/>
</dbReference>
<dbReference type="OrthoDB" id="4570776at2"/>
<sequence>MPPATRSAPLLLWETGGNHQVEDGPYRPVVADSWLLVNGRARGYPRHWRRFAASVEECGVAPERVAQFRAAVTEALPRTGSWFPRLELHAGPPQRLALRLRPVPALSERATAWVWPGPDPRRRPRIKGPDFPDQERIRQAAREHGADEALLRDESGRVREGAFSTVWWWHDDVLHTPAADGRILPGVTRDLLLRRCQALGVPVRHRCAYLPELLDSEVWITSALHGIRQVTHIDGRPTAAADQDRLRDWRAHLDALMEPVPDPEAIRPPRFNEETQ</sequence>
<dbReference type="InterPro" id="IPR043132">
    <property type="entry name" value="BCAT-like_C"/>
</dbReference>
<proteinExistence type="inferred from homology"/>
<name>A0A561WBK3_ACTTI</name>
<evidence type="ECO:0000313" key="3">
    <source>
        <dbReference type="Proteomes" id="UP000320239"/>
    </source>
</evidence>
<keyword evidence="3" id="KW-1185">Reference proteome</keyword>
<dbReference type="RefSeq" id="WP_122982393.1">
    <property type="nucleotide sequence ID" value="NZ_BOMX01000160.1"/>
</dbReference>
<dbReference type="PANTHER" id="PTHR42743">
    <property type="entry name" value="AMINO-ACID AMINOTRANSFERASE"/>
    <property type="match status" value="1"/>
</dbReference>
<dbReference type="InterPro" id="IPR036038">
    <property type="entry name" value="Aminotransferase-like"/>
</dbReference>
<dbReference type="GO" id="GO:0008483">
    <property type="term" value="F:transaminase activity"/>
    <property type="evidence" value="ECO:0007669"/>
    <property type="project" value="UniProtKB-KW"/>
</dbReference>
<evidence type="ECO:0000256" key="1">
    <source>
        <dbReference type="ARBA" id="ARBA00009320"/>
    </source>
</evidence>
<dbReference type="Pfam" id="PF01063">
    <property type="entry name" value="Aminotran_4"/>
    <property type="match status" value="1"/>
</dbReference>
<protein>
    <submittedName>
        <fullName evidence="2">Branched-subunit amino acid aminotransferase/4-amino-4-deoxychorismate lyase</fullName>
    </submittedName>
</protein>
<dbReference type="GO" id="GO:0016829">
    <property type="term" value="F:lyase activity"/>
    <property type="evidence" value="ECO:0007669"/>
    <property type="project" value="UniProtKB-KW"/>
</dbReference>
<organism evidence="2 3">
    <name type="scientific">Actinoplanes teichomyceticus</name>
    <dbReference type="NCBI Taxonomy" id="1867"/>
    <lineage>
        <taxon>Bacteria</taxon>
        <taxon>Bacillati</taxon>
        <taxon>Actinomycetota</taxon>
        <taxon>Actinomycetes</taxon>
        <taxon>Micromonosporales</taxon>
        <taxon>Micromonosporaceae</taxon>
        <taxon>Actinoplanes</taxon>
    </lineage>
</organism>
<keyword evidence="2" id="KW-0032">Aminotransferase</keyword>
<reference evidence="2 3" key="1">
    <citation type="submission" date="2019-06" db="EMBL/GenBank/DDBJ databases">
        <title>Sequencing the genomes of 1000 actinobacteria strains.</title>
        <authorList>
            <person name="Klenk H.-P."/>
        </authorList>
    </citation>
    <scope>NUCLEOTIDE SEQUENCE [LARGE SCALE GENOMIC DNA]</scope>
    <source>
        <strain evidence="2 3">DSM 43866</strain>
    </source>
</reference>
<dbReference type="AlphaFoldDB" id="A0A561WBK3"/>
<keyword evidence="2" id="KW-0808">Transferase</keyword>
<dbReference type="InterPro" id="IPR001544">
    <property type="entry name" value="Aminotrans_IV"/>
</dbReference>
<dbReference type="SUPFAM" id="SSF56752">
    <property type="entry name" value="D-aminoacid aminotransferase-like PLP-dependent enzymes"/>
    <property type="match status" value="1"/>
</dbReference>
<evidence type="ECO:0000313" key="2">
    <source>
        <dbReference type="EMBL" id="TWG21256.1"/>
    </source>
</evidence>
<keyword evidence="2" id="KW-0456">Lyase</keyword>
<comment type="similarity">
    <text evidence="1">Belongs to the class-IV pyridoxal-phosphate-dependent aminotransferase family.</text>
</comment>
<dbReference type="PANTHER" id="PTHR42743:SF11">
    <property type="entry name" value="AMINODEOXYCHORISMATE LYASE"/>
    <property type="match status" value="1"/>
</dbReference>
<dbReference type="InterPro" id="IPR050571">
    <property type="entry name" value="Class-IV_PLP-Dep_Aminotrnsfr"/>
</dbReference>
<dbReference type="Proteomes" id="UP000320239">
    <property type="component" value="Unassembled WGS sequence"/>
</dbReference>
<gene>
    <name evidence="2" type="ORF">FHX34_103794</name>
</gene>
<accession>A0A561WBK3</accession>
<dbReference type="Gene3D" id="3.20.10.10">
    <property type="entry name" value="D-amino Acid Aminotransferase, subunit A, domain 2"/>
    <property type="match status" value="1"/>
</dbReference>
<comment type="caution">
    <text evidence="2">The sequence shown here is derived from an EMBL/GenBank/DDBJ whole genome shotgun (WGS) entry which is preliminary data.</text>
</comment>
<dbReference type="EMBL" id="VIWY01000003">
    <property type="protein sequence ID" value="TWG21256.1"/>
    <property type="molecule type" value="Genomic_DNA"/>
</dbReference>